<dbReference type="EMBL" id="ML211210">
    <property type="protein sequence ID" value="TFK86212.1"/>
    <property type="molecule type" value="Genomic_DNA"/>
</dbReference>
<dbReference type="AlphaFoldDB" id="A0A5C3PA56"/>
<keyword evidence="3" id="KW-1185">Reference proteome</keyword>
<dbReference type="InParanoid" id="A0A5C3PA56"/>
<evidence type="ECO:0000256" key="1">
    <source>
        <dbReference type="SAM" id="MobiDB-lite"/>
    </source>
</evidence>
<dbReference type="STRING" id="1314778.A0A5C3PA56"/>
<name>A0A5C3PA56_9APHY</name>
<accession>A0A5C3PA56</accession>
<evidence type="ECO:0000313" key="3">
    <source>
        <dbReference type="Proteomes" id="UP000308197"/>
    </source>
</evidence>
<protein>
    <submittedName>
        <fullName evidence="2">Uncharacterized protein</fullName>
    </submittedName>
</protein>
<feature type="compositionally biased region" description="Basic residues" evidence="1">
    <location>
        <begin position="54"/>
        <end position="70"/>
    </location>
</feature>
<dbReference type="Proteomes" id="UP000308197">
    <property type="component" value="Unassembled WGS sequence"/>
</dbReference>
<evidence type="ECO:0000313" key="2">
    <source>
        <dbReference type="EMBL" id="TFK86212.1"/>
    </source>
</evidence>
<reference evidence="2 3" key="1">
    <citation type="journal article" date="2019" name="Nat. Ecol. Evol.">
        <title>Megaphylogeny resolves global patterns of mushroom evolution.</title>
        <authorList>
            <person name="Varga T."/>
            <person name="Krizsan K."/>
            <person name="Foldi C."/>
            <person name="Dima B."/>
            <person name="Sanchez-Garcia M."/>
            <person name="Sanchez-Ramirez S."/>
            <person name="Szollosi G.J."/>
            <person name="Szarkandi J.G."/>
            <person name="Papp V."/>
            <person name="Albert L."/>
            <person name="Andreopoulos W."/>
            <person name="Angelini C."/>
            <person name="Antonin V."/>
            <person name="Barry K.W."/>
            <person name="Bougher N.L."/>
            <person name="Buchanan P."/>
            <person name="Buyck B."/>
            <person name="Bense V."/>
            <person name="Catcheside P."/>
            <person name="Chovatia M."/>
            <person name="Cooper J."/>
            <person name="Damon W."/>
            <person name="Desjardin D."/>
            <person name="Finy P."/>
            <person name="Geml J."/>
            <person name="Haridas S."/>
            <person name="Hughes K."/>
            <person name="Justo A."/>
            <person name="Karasinski D."/>
            <person name="Kautmanova I."/>
            <person name="Kiss B."/>
            <person name="Kocsube S."/>
            <person name="Kotiranta H."/>
            <person name="LaButti K.M."/>
            <person name="Lechner B.E."/>
            <person name="Liimatainen K."/>
            <person name="Lipzen A."/>
            <person name="Lukacs Z."/>
            <person name="Mihaltcheva S."/>
            <person name="Morgado L.N."/>
            <person name="Niskanen T."/>
            <person name="Noordeloos M.E."/>
            <person name="Ohm R.A."/>
            <person name="Ortiz-Santana B."/>
            <person name="Ovrebo C."/>
            <person name="Racz N."/>
            <person name="Riley R."/>
            <person name="Savchenko A."/>
            <person name="Shiryaev A."/>
            <person name="Soop K."/>
            <person name="Spirin V."/>
            <person name="Szebenyi C."/>
            <person name="Tomsovsky M."/>
            <person name="Tulloss R.E."/>
            <person name="Uehling J."/>
            <person name="Grigoriev I.V."/>
            <person name="Vagvolgyi C."/>
            <person name="Papp T."/>
            <person name="Martin F.M."/>
            <person name="Miettinen O."/>
            <person name="Hibbett D.S."/>
            <person name="Nagy L.G."/>
        </authorList>
    </citation>
    <scope>NUCLEOTIDE SEQUENCE [LARGE SCALE GENOMIC DNA]</scope>
    <source>
        <strain evidence="2 3">HHB13444</strain>
    </source>
</reference>
<feature type="region of interest" description="Disordered" evidence="1">
    <location>
        <begin position="51"/>
        <end position="73"/>
    </location>
</feature>
<sequence length="171" mass="19281">MPKNLYNIVVRPVKRGATVASKVVLGTMSELNHHAPLAEIAPFLVYEDPTPWKQRSRPVPRRRRSMRRNAGRNDGRTWVSPRFVCGVAEDADWDLDEDLGYAADQLVSSGSAGEKRPQWRMEVDILDIAKPAKLRGTAHQDGMVRSVSRDVPTPDDGQWVPVQVDELHYTK</sequence>
<proteinExistence type="predicted"/>
<organism evidence="2 3">
    <name type="scientific">Polyporus arcularius HHB13444</name>
    <dbReference type="NCBI Taxonomy" id="1314778"/>
    <lineage>
        <taxon>Eukaryota</taxon>
        <taxon>Fungi</taxon>
        <taxon>Dikarya</taxon>
        <taxon>Basidiomycota</taxon>
        <taxon>Agaricomycotina</taxon>
        <taxon>Agaricomycetes</taxon>
        <taxon>Polyporales</taxon>
        <taxon>Polyporaceae</taxon>
        <taxon>Polyporus</taxon>
    </lineage>
</organism>
<gene>
    <name evidence="2" type="ORF">K466DRAFT_566121</name>
</gene>